<protein>
    <submittedName>
        <fullName evidence="7">Beta galactosidase jelly roll domain-containing protein</fullName>
    </submittedName>
</protein>
<evidence type="ECO:0000256" key="1">
    <source>
        <dbReference type="ARBA" id="ARBA00007401"/>
    </source>
</evidence>
<dbReference type="SUPFAM" id="SSF51445">
    <property type="entry name" value="(Trans)glycosidases"/>
    <property type="match status" value="1"/>
</dbReference>
<dbReference type="InterPro" id="IPR006103">
    <property type="entry name" value="Glyco_hydro_2_cat"/>
</dbReference>
<dbReference type="Pfam" id="PF02837">
    <property type="entry name" value="Glyco_hydro_2_N"/>
    <property type="match status" value="1"/>
</dbReference>
<dbReference type="InterPro" id="IPR017853">
    <property type="entry name" value="GH"/>
</dbReference>
<reference evidence="7 8" key="1">
    <citation type="submission" date="2020-08" db="EMBL/GenBank/DDBJ databases">
        <title>Cohnella phylogeny.</title>
        <authorList>
            <person name="Dunlap C."/>
        </authorList>
    </citation>
    <scope>NUCLEOTIDE SEQUENCE [LARGE SCALE GENOMIC DNA]</scope>
    <source>
        <strain evidence="7 8">DSM 25241</strain>
    </source>
</reference>
<dbReference type="PANTHER" id="PTHR42732:SF1">
    <property type="entry name" value="BETA-MANNOSIDASE"/>
    <property type="match status" value="1"/>
</dbReference>
<dbReference type="Pfam" id="PF00703">
    <property type="entry name" value="Glyco_hydro_2"/>
    <property type="match status" value="1"/>
</dbReference>
<dbReference type="Gene3D" id="2.60.40.10">
    <property type="entry name" value="Immunoglobulins"/>
    <property type="match status" value="2"/>
</dbReference>
<evidence type="ECO:0000256" key="2">
    <source>
        <dbReference type="ARBA" id="ARBA00022801"/>
    </source>
</evidence>
<dbReference type="InterPro" id="IPR051913">
    <property type="entry name" value="GH2_Domain-Containing"/>
</dbReference>
<sequence length="770" mass="89080">MRKRILINEGWRFIRQDVDKAELETCQDEHWNEVNLPHTWNAADGANGYEYYQGACWYRRTVALDSSDQGKKVYIEFAGANSIADVYVNGRHAGRHKGGYSAFRFDITEDVVFGAKNAIAVKVDNTVVDDVYPQKADFTFYGGIYREVSLLIANPVHFDAMDDGSNGIYIVQQEVSREKASLSIKARLVNDSDEARKVRLWAEIADADRNPVTYAAKEVVLAAGELRTETLSCVIDRPNLWHGRRNPYLYQANVSLTSFNDTVDELAIPFGVRYFHVDPEKGFFLNGEHLPLRGVSRHQDRKDKGWAISEQDQVEDMELIKEIGATSIRLAHYQHSQFFYDLCDREGMVVWAEIPFISIMSQNELEGVNAKQQMLELIKQNFNHPSIIFWGIQNEIQIGGERPEVRRLVKELNELTKQEDPTRLTTMANVLFVDEKDEFNRMTDAVAYNKYYGWYHGKTEDFDPWLDKFHAINPDRPLCISEYGVEGIVQYHSSAPKVKDYSEEYHALYHEVAWRIFEKKPFLWATYVWNMFDFGANIRDEGGVKGRNNKGLVTYDRRIKKDAFYMYKAHWSEEKFVHLTSKRFVDRAEESIRVKAYSNCEEVTLYVNGERLQTISGGERIFVFEDVMLAEGLNEIRAEARDNGAIYQDIARFNKAEEPNPSYEAPVVDKGEEASNWFELPDMGAEEPEELVITDEVFSTRCTFKELYENKEAEAILTTYFGADFRDRPTYAMTQGFTIDMLATMAPEHFTDKLIYALNRELTRIHRNRL</sequence>
<comment type="caution">
    <text evidence="7">The sequence shown here is derived from an EMBL/GenBank/DDBJ whole genome shotgun (WGS) entry which is preliminary data.</text>
</comment>
<evidence type="ECO:0000313" key="8">
    <source>
        <dbReference type="Proteomes" id="UP000535838"/>
    </source>
</evidence>
<gene>
    <name evidence="7" type="ORF">H7B67_23770</name>
</gene>
<feature type="domain" description="Glycoside hydrolase family 2 catalytic" evidence="5">
    <location>
        <begin position="281"/>
        <end position="571"/>
    </location>
</feature>
<dbReference type="InterPro" id="IPR006101">
    <property type="entry name" value="Glyco_hydro_2"/>
</dbReference>
<evidence type="ECO:0000259" key="5">
    <source>
        <dbReference type="Pfam" id="PF02836"/>
    </source>
</evidence>
<dbReference type="PRINTS" id="PR00132">
    <property type="entry name" value="GLHYDRLASE2"/>
</dbReference>
<feature type="domain" description="Glycosyl hydrolases family 2 sugar binding" evidence="6">
    <location>
        <begin position="34"/>
        <end position="151"/>
    </location>
</feature>
<dbReference type="AlphaFoldDB" id="A0A841T2S3"/>
<evidence type="ECO:0000259" key="6">
    <source>
        <dbReference type="Pfam" id="PF02837"/>
    </source>
</evidence>
<evidence type="ECO:0000256" key="3">
    <source>
        <dbReference type="ARBA" id="ARBA00023295"/>
    </source>
</evidence>
<dbReference type="RefSeq" id="WP_185122369.1">
    <property type="nucleotide sequence ID" value="NZ_JACJVQ010000020.1"/>
</dbReference>
<dbReference type="InterPro" id="IPR008979">
    <property type="entry name" value="Galactose-bd-like_sf"/>
</dbReference>
<dbReference type="Gene3D" id="2.60.120.260">
    <property type="entry name" value="Galactose-binding domain-like"/>
    <property type="match status" value="1"/>
</dbReference>
<comment type="similarity">
    <text evidence="1">Belongs to the glycosyl hydrolase 2 family.</text>
</comment>
<evidence type="ECO:0000259" key="4">
    <source>
        <dbReference type="Pfam" id="PF00703"/>
    </source>
</evidence>
<organism evidence="7 8">
    <name type="scientific">Cohnella thailandensis</name>
    <dbReference type="NCBI Taxonomy" id="557557"/>
    <lineage>
        <taxon>Bacteria</taxon>
        <taxon>Bacillati</taxon>
        <taxon>Bacillota</taxon>
        <taxon>Bacilli</taxon>
        <taxon>Bacillales</taxon>
        <taxon>Paenibacillaceae</taxon>
        <taxon>Cohnella</taxon>
    </lineage>
</organism>
<keyword evidence="2" id="KW-0378">Hydrolase</keyword>
<dbReference type="Pfam" id="PF02836">
    <property type="entry name" value="Glyco_hydro_2_C"/>
    <property type="match status" value="1"/>
</dbReference>
<dbReference type="Gene3D" id="3.20.20.80">
    <property type="entry name" value="Glycosidases"/>
    <property type="match status" value="1"/>
</dbReference>
<dbReference type="PANTHER" id="PTHR42732">
    <property type="entry name" value="BETA-GALACTOSIDASE"/>
    <property type="match status" value="1"/>
</dbReference>
<dbReference type="GO" id="GO:0005975">
    <property type="term" value="P:carbohydrate metabolic process"/>
    <property type="evidence" value="ECO:0007669"/>
    <property type="project" value="InterPro"/>
</dbReference>
<feature type="domain" description="Glycoside hydrolase family 2 immunoglobulin-like beta-sandwich" evidence="4">
    <location>
        <begin position="171"/>
        <end position="273"/>
    </location>
</feature>
<accession>A0A841T2S3</accession>
<dbReference type="InterPro" id="IPR006104">
    <property type="entry name" value="Glyco_hydro_2_N"/>
</dbReference>
<dbReference type="SUPFAM" id="SSF49303">
    <property type="entry name" value="beta-Galactosidase/glucuronidase domain"/>
    <property type="match status" value="1"/>
</dbReference>
<dbReference type="InterPro" id="IPR006102">
    <property type="entry name" value="Ig-like_GH2"/>
</dbReference>
<dbReference type="InterPro" id="IPR013783">
    <property type="entry name" value="Ig-like_fold"/>
</dbReference>
<dbReference type="SUPFAM" id="SSF49785">
    <property type="entry name" value="Galactose-binding domain-like"/>
    <property type="match status" value="1"/>
</dbReference>
<keyword evidence="8" id="KW-1185">Reference proteome</keyword>
<dbReference type="Proteomes" id="UP000535838">
    <property type="component" value="Unassembled WGS sequence"/>
</dbReference>
<dbReference type="EMBL" id="JACJVQ010000020">
    <property type="protein sequence ID" value="MBB6637156.1"/>
    <property type="molecule type" value="Genomic_DNA"/>
</dbReference>
<proteinExistence type="inferred from homology"/>
<name>A0A841T2S3_9BACL</name>
<evidence type="ECO:0000313" key="7">
    <source>
        <dbReference type="EMBL" id="MBB6637156.1"/>
    </source>
</evidence>
<keyword evidence="3" id="KW-0326">Glycosidase</keyword>
<dbReference type="GO" id="GO:0004553">
    <property type="term" value="F:hydrolase activity, hydrolyzing O-glycosyl compounds"/>
    <property type="evidence" value="ECO:0007669"/>
    <property type="project" value="InterPro"/>
</dbReference>
<dbReference type="InterPro" id="IPR036156">
    <property type="entry name" value="Beta-gal/glucu_dom_sf"/>
</dbReference>